<dbReference type="EMBL" id="BKCJ010134818">
    <property type="protein sequence ID" value="GEX85853.1"/>
    <property type="molecule type" value="Genomic_DNA"/>
</dbReference>
<reference evidence="1" key="1">
    <citation type="journal article" date="2019" name="Sci. Rep.">
        <title>Draft genome of Tanacetum cinerariifolium, the natural source of mosquito coil.</title>
        <authorList>
            <person name="Yamashiro T."/>
            <person name="Shiraishi A."/>
            <person name="Satake H."/>
            <person name="Nakayama K."/>
        </authorList>
    </citation>
    <scope>NUCLEOTIDE SEQUENCE</scope>
</reference>
<gene>
    <name evidence="1" type="ORF">Tci_357828</name>
</gene>
<organism evidence="1">
    <name type="scientific">Tanacetum cinerariifolium</name>
    <name type="common">Dalmatian daisy</name>
    <name type="synonym">Chrysanthemum cinerariifolium</name>
    <dbReference type="NCBI Taxonomy" id="118510"/>
    <lineage>
        <taxon>Eukaryota</taxon>
        <taxon>Viridiplantae</taxon>
        <taxon>Streptophyta</taxon>
        <taxon>Embryophyta</taxon>
        <taxon>Tracheophyta</taxon>
        <taxon>Spermatophyta</taxon>
        <taxon>Magnoliopsida</taxon>
        <taxon>eudicotyledons</taxon>
        <taxon>Gunneridae</taxon>
        <taxon>Pentapetalae</taxon>
        <taxon>asterids</taxon>
        <taxon>campanulids</taxon>
        <taxon>Asterales</taxon>
        <taxon>Asteraceae</taxon>
        <taxon>Asteroideae</taxon>
        <taxon>Anthemideae</taxon>
        <taxon>Anthemidinae</taxon>
        <taxon>Tanacetum</taxon>
    </lineage>
</organism>
<keyword evidence="1" id="KW-0695">RNA-directed DNA polymerase</keyword>
<proteinExistence type="predicted"/>
<keyword evidence="1" id="KW-0808">Transferase</keyword>
<dbReference type="PANTHER" id="PTHR33710">
    <property type="entry name" value="BNAC02G09200D PROTEIN"/>
    <property type="match status" value="1"/>
</dbReference>
<dbReference type="GO" id="GO:0003964">
    <property type="term" value="F:RNA-directed DNA polymerase activity"/>
    <property type="evidence" value="ECO:0007669"/>
    <property type="project" value="UniProtKB-KW"/>
</dbReference>
<dbReference type="SUPFAM" id="SSF56219">
    <property type="entry name" value="DNase I-like"/>
    <property type="match status" value="1"/>
</dbReference>
<accession>A0A699HC75</accession>
<evidence type="ECO:0000313" key="1">
    <source>
        <dbReference type="EMBL" id="GEX85853.1"/>
    </source>
</evidence>
<comment type="caution">
    <text evidence="1">The sequence shown here is derived from an EMBL/GenBank/DDBJ whole genome shotgun (WGS) entry which is preliminary data.</text>
</comment>
<name>A0A699HC75_TANCI</name>
<dbReference type="Gene3D" id="3.60.10.10">
    <property type="entry name" value="Endonuclease/exonuclease/phosphatase"/>
    <property type="match status" value="1"/>
</dbReference>
<keyword evidence="1" id="KW-0548">Nucleotidyltransferase</keyword>
<dbReference type="AlphaFoldDB" id="A0A699HC75"/>
<sequence>MGDFNEARFASERYGTIFHASHTDIFNSFIIDSHLIDVPLGGYSFTRSNKHASKMGKLYRFLISEGLFELFLNLSGSILHRHLSDHKLIFLRETYMDYSPTPFRLFHSWFLENDFVSVVEDSWNNVVVHDLNAMVFLKNKLKILKHKLKACSCQKRSNREFDRKELHDKLIDIDSCLNKGEGLHDDVYNRADVFHKIGEIDLKNSTDMAKKSKIKWAIEGDENSKFFHGIVNKNVDNKLLKEFWWMCKAKNEQALMFKVDFQKAFDSVRWDYLDDILDKVPDGVLNKLEGLCNSFFLGADIGIWIDAIKAIHGSNGALNQPLPNRLGCSVWNMVQKAIGNLKSKNVDLMEFCKKAFSFRRRPRGGIEECQWIEFSQLLSSMVLSSSSDRYSWSLNEDGVSSVKSAREVIDNHVLANSTSTTR</sequence>
<protein>
    <submittedName>
        <fullName evidence="1">RNA-directed DNA polymerase, eukaryota, reverse transcriptase zinc-binding domain protein</fullName>
    </submittedName>
</protein>
<dbReference type="InterPro" id="IPR036691">
    <property type="entry name" value="Endo/exonu/phosph_ase_sf"/>
</dbReference>
<dbReference type="PANTHER" id="PTHR33710:SF64">
    <property type="entry name" value="ENDONUCLEASE_EXONUCLEASE_PHOSPHATASE DOMAIN-CONTAINING PROTEIN"/>
    <property type="match status" value="1"/>
</dbReference>